<feature type="transmembrane region" description="Helical" evidence="19">
    <location>
        <begin position="148"/>
        <end position="171"/>
    </location>
</feature>
<feature type="transmembrane region" description="Helical" evidence="19">
    <location>
        <begin position="114"/>
        <end position="136"/>
    </location>
</feature>
<dbReference type="GO" id="GO:0016024">
    <property type="term" value="P:CDP-diacylglycerol biosynthetic process"/>
    <property type="evidence" value="ECO:0007669"/>
    <property type="project" value="UniProtKB-UniPathway"/>
</dbReference>
<dbReference type="RefSeq" id="WP_020851864.1">
    <property type="nucleotide sequence ID" value="NZ_CP006696.1"/>
</dbReference>
<dbReference type="PANTHER" id="PTHR46382">
    <property type="entry name" value="PHOSPHATIDATE CYTIDYLYLTRANSFERASE"/>
    <property type="match status" value="1"/>
</dbReference>
<evidence type="ECO:0000256" key="18">
    <source>
        <dbReference type="RuleBase" id="RU003938"/>
    </source>
</evidence>
<comment type="pathway">
    <text evidence="3 18">Phospholipid metabolism; CDP-diacylglycerol biosynthesis; CDP-diacylglycerol from sn-glycerol 3-phosphate: step 3/3.</text>
</comment>
<dbReference type="PANTHER" id="PTHR46382:SF1">
    <property type="entry name" value="PHOSPHATIDATE CYTIDYLYLTRANSFERASE"/>
    <property type="match status" value="1"/>
</dbReference>
<gene>
    <name evidence="20" type="ORF">D934_02730</name>
</gene>
<reference evidence="20 21" key="1">
    <citation type="submission" date="2013-08" db="EMBL/GenBank/DDBJ databases">
        <authorList>
            <person name="Stouthamer R."/>
            <person name="Nunney L."/>
        </authorList>
    </citation>
    <scope>NUCLEOTIDE SEQUENCE [LARGE SCALE GENOMIC DNA]</scope>
    <source>
        <strain evidence="21">ann-1</strain>
    </source>
</reference>
<dbReference type="KEGG" id="xfs:D934_02730"/>
<dbReference type="PROSITE" id="PS01315">
    <property type="entry name" value="CDS"/>
    <property type="match status" value="1"/>
</dbReference>
<comment type="catalytic activity">
    <reaction evidence="1 18">
        <text>a 1,2-diacyl-sn-glycero-3-phosphate + CTP + H(+) = a CDP-1,2-diacyl-sn-glycerol + diphosphate</text>
        <dbReference type="Rhea" id="RHEA:16229"/>
        <dbReference type="ChEBI" id="CHEBI:15378"/>
        <dbReference type="ChEBI" id="CHEBI:33019"/>
        <dbReference type="ChEBI" id="CHEBI:37563"/>
        <dbReference type="ChEBI" id="CHEBI:58332"/>
        <dbReference type="ChEBI" id="CHEBI:58608"/>
        <dbReference type="EC" id="2.7.7.41"/>
    </reaction>
</comment>
<protein>
    <recommendedName>
        <fullName evidence="7 18">Phosphatidate cytidylyltransferase</fullName>
        <ecNumber evidence="6 18">2.7.7.41</ecNumber>
    </recommendedName>
</protein>
<evidence type="ECO:0000313" key="21">
    <source>
        <dbReference type="Proteomes" id="UP000027215"/>
    </source>
</evidence>
<evidence type="ECO:0000256" key="2">
    <source>
        <dbReference type="ARBA" id="ARBA00004651"/>
    </source>
</evidence>
<comment type="pathway">
    <text evidence="4">Lipid metabolism.</text>
</comment>
<feature type="transmembrane region" description="Helical" evidence="19">
    <location>
        <begin position="78"/>
        <end position="102"/>
    </location>
</feature>
<evidence type="ECO:0000256" key="10">
    <source>
        <dbReference type="ARBA" id="ARBA00022679"/>
    </source>
</evidence>
<evidence type="ECO:0000256" key="4">
    <source>
        <dbReference type="ARBA" id="ARBA00005189"/>
    </source>
</evidence>
<dbReference type="InterPro" id="IPR000374">
    <property type="entry name" value="PC_trans"/>
</dbReference>
<sequence length="284" mass="30620">MTRTRVIAALVMAPVAMCSILFLPTAWLASLTAIIFLWGLWEWMKLSQVEDTLVRTVLLTLNLLLMVLLVWVSAHSLVLFQIATLIGIAWWILALLWLRFLGFCADPNQRTAKIVKVTAGTLAVIPAWSALVLLHSGDKPDSTFPESLHAHLWLLTAQIMVWAADSGAYFSGRLFGKHKLAPQISPNKTVEGLLGGILTGLAVAAGFGLLNGVTMAQFPSLLLVSFVAILASVIGDLFESLLKRHAGIKDSGSMIPGHGGVLDRIDSTLAALPVFALGKDIFGF</sequence>
<feature type="transmembrane region" description="Helical" evidence="19">
    <location>
        <begin position="216"/>
        <end position="238"/>
    </location>
</feature>
<dbReference type="UniPathway" id="UPA00557">
    <property type="reaction ID" value="UER00614"/>
</dbReference>
<evidence type="ECO:0000256" key="11">
    <source>
        <dbReference type="ARBA" id="ARBA00022692"/>
    </source>
</evidence>
<name>A0A060H7Y4_XYLFS</name>
<proteinExistence type="inferred from homology"/>
<keyword evidence="15 19" id="KW-0472">Membrane</keyword>
<keyword evidence="8" id="KW-1003">Cell membrane</keyword>
<keyword evidence="17" id="KW-1208">Phospholipid metabolism</keyword>
<evidence type="ECO:0000256" key="14">
    <source>
        <dbReference type="ARBA" id="ARBA00023098"/>
    </source>
</evidence>
<keyword evidence="12 18" id="KW-0548">Nucleotidyltransferase</keyword>
<keyword evidence="14" id="KW-0443">Lipid metabolism</keyword>
<keyword evidence="16" id="KW-0594">Phospholipid biosynthesis</keyword>
<feature type="transmembrane region" description="Helical" evidence="19">
    <location>
        <begin position="20"/>
        <end position="41"/>
    </location>
</feature>
<dbReference type="Pfam" id="PF01148">
    <property type="entry name" value="CTP_transf_1"/>
    <property type="match status" value="1"/>
</dbReference>
<evidence type="ECO:0000256" key="9">
    <source>
        <dbReference type="ARBA" id="ARBA00022516"/>
    </source>
</evidence>
<dbReference type="GO" id="GO:0005886">
    <property type="term" value="C:plasma membrane"/>
    <property type="evidence" value="ECO:0007669"/>
    <property type="project" value="UniProtKB-SubCell"/>
</dbReference>
<evidence type="ECO:0000256" key="8">
    <source>
        <dbReference type="ARBA" id="ARBA00022475"/>
    </source>
</evidence>
<comment type="similarity">
    <text evidence="5 18">Belongs to the CDS family.</text>
</comment>
<dbReference type="EMBL" id="CP006696">
    <property type="protein sequence ID" value="AIC09466.1"/>
    <property type="molecule type" value="Genomic_DNA"/>
</dbReference>
<evidence type="ECO:0000256" key="17">
    <source>
        <dbReference type="ARBA" id="ARBA00023264"/>
    </source>
</evidence>
<dbReference type="HOGENOM" id="CLU_037294_1_2_6"/>
<evidence type="ECO:0000256" key="5">
    <source>
        <dbReference type="ARBA" id="ARBA00010185"/>
    </source>
</evidence>
<evidence type="ECO:0000256" key="3">
    <source>
        <dbReference type="ARBA" id="ARBA00005119"/>
    </source>
</evidence>
<evidence type="ECO:0000313" key="20">
    <source>
        <dbReference type="EMBL" id="AIC09466.1"/>
    </source>
</evidence>
<comment type="subcellular location">
    <subcellularLocation>
        <location evidence="2">Cell membrane</location>
        <topology evidence="2">Multi-pass membrane protein</topology>
    </subcellularLocation>
</comment>
<organism evidence="20 21">
    <name type="scientific">Xylella fastidiosa subsp. sandyi Ann-1</name>
    <dbReference type="NCBI Taxonomy" id="155920"/>
    <lineage>
        <taxon>Bacteria</taxon>
        <taxon>Pseudomonadati</taxon>
        <taxon>Pseudomonadota</taxon>
        <taxon>Gammaproteobacteria</taxon>
        <taxon>Lysobacterales</taxon>
        <taxon>Lysobacteraceae</taxon>
        <taxon>Xylella</taxon>
    </lineage>
</organism>
<evidence type="ECO:0000256" key="19">
    <source>
        <dbReference type="SAM" id="Phobius"/>
    </source>
</evidence>
<evidence type="ECO:0000256" key="15">
    <source>
        <dbReference type="ARBA" id="ARBA00023136"/>
    </source>
</evidence>
<dbReference type="PATRIC" id="fig|155920.8.peg.665"/>
<keyword evidence="10 18" id="KW-0808">Transferase</keyword>
<keyword evidence="11 18" id="KW-0812">Transmembrane</keyword>
<evidence type="ECO:0000256" key="13">
    <source>
        <dbReference type="ARBA" id="ARBA00022989"/>
    </source>
</evidence>
<accession>A0A060H7Y4</accession>
<feature type="transmembrane region" description="Helical" evidence="19">
    <location>
        <begin position="192"/>
        <end position="210"/>
    </location>
</feature>
<dbReference type="AlphaFoldDB" id="A0A060H7Y4"/>
<feature type="transmembrane region" description="Helical" evidence="19">
    <location>
        <begin position="53"/>
        <end position="72"/>
    </location>
</feature>
<dbReference type="GO" id="GO:0004605">
    <property type="term" value="F:phosphatidate cytidylyltransferase activity"/>
    <property type="evidence" value="ECO:0007669"/>
    <property type="project" value="UniProtKB-EC"/>
</dbReference>
<evidence type="ECO:0000256" key="16">
    <source>
        <dbReference type="ARBA" id="ARBA00023209"/>
    </source>
</evidence>
<keyword evidence="13 19" id="KW-1133">Transmembrane helix</keyword>
<evidence type="ECO:0000256" key="1">
    <source>
        <dbReference type="ARBA" id="ARBA00001698"/>
    </source>
</evidence>
<keyword evidence="9" id="KW-0444">Lipid biosynthesis</keyword>
<evidence type="ECO:0000256" key="7">
    <source>
        <dbReference type="ARBA" id="ARBA00019373"/>
    </source>
</evidence>
<evidence type="ECO:0000256" key="6">
    <source>
        <dbReference type="ARBA" id="ARBA00012487"/>
    </source>
</evidence>
<dbReference type="EC" id="2.7.7.41" evidence="6 18"/>
<dbReference type="Proteomes" id="UP000027215">
    <property type="component" value="Chromosome"/>
</dbReference>
<evidence type="ECO:0000256" key="12">
    <source>
        <dbReference type="ARBA" id="ARBA00022695"/>
    </source>
</evidence>